<dbReference type="SMART" id="SM00233">
    <property type="entry name" value="PH"/>
    <property type="match status" value="1"/>
</dbReference>
<proteinExistence type="predicted"/>
<dbReference type="PANTHER" id="PTHR15129:SF0">
    <property type="entry name" value="SH3 DOMAIN-CONTAINING PROTEIN"/>
    <property type="match status" value="1"/>
</dbReference>
<evidence type="ECO:0000256" key="2">
    <source>
        <dbReference type="ARBA" id="ARBA00022490"/>
    </source>
</evidence>
<reference evidence="6 7" key="1">
    <citation type="submission" date="2024-08" db="EMBL/GenBank/DDBJ databases">
        <authorList>
            <person name="Will J Nash"/>
            <person name="Angela Man"/>
            <person name="Seanna McTaggart"/>
            <person name="Kendall Baker"/>
            <person name="Tom Barker"/>
            <person name="Leah Catchpole"/>
            <person name="Alex Durrant"/>
            <person name="Karim Gharbi"/>
            <person name="Naomi Irish"/>
            <person name="Gemy Kaithakottil"/>
            <person name="Debby Ku"/>
            <person name="Aaliyah Providence"/>
            <person name="Felix Shaw"/>
            <person name="David Swarbreck"/>
            <person name="Chris Watkins"/>
            <person name="Ann M. McCartney"/>
            <person name="Giulio Formenti"/>
            <person name="Alice Mouton"/>
            <person name="Noel Vella"/>
            <person name="Bjorn M von Reumont"/>
            <person name="Adriana Vella"/>
            <person name="Wilfried Haerty"/>
        </authorList>
    </citation>
    <scope>NUCLEOTIDE SEQUENCE [LARGE SCALE GENOMIC DNA]</scope>
</reference>
<sequence>MTMQGNESNDVTMGLLNAEFTAILRDVVQFLDCLREVKLPITLESIRDSLLIRSKETLTMFTVRRIGRAASPESYVNMNAAGSKGLMATLRTEAEMQEYVGAEEHHQMQKQQQQDYYETFPKVDSTNNAVLAVDETTDHFQNKDEEIENKLINIYASFSAAQTKSNCQMCGCLYKKEGKKLFVFEQYRSCWVGLIGLHLLIYGNDRDNRPSIVLPIRGYMARAAPNAIPRDQRRSESTFELFRPGSRTFQFVARSRNDMEEWITKICELVNKEKTKHKEYSKSVENVTANSGTTLPNNQIDSNRREEQYHDVGSICVDKLPNELSIAAGPTNEEIRKEADRFPPTDGFRKSNKISSPSVSSDIAIASSHLQPPLCPPLPPSPPPPLPPSSSSPLPSPPPPPPPPPPPSPPAPVPALPSLPTRTPRRLPFVPVQCTSYGLADEEEDDIYHKIEDFRNITPYENVVKTFQIEMNDVQATIEESIVTQDDVQIGIKNRYTSDEIRRKENLEIGSRNESTYDDTINITLKESRVVNKHNKSASYDNGENVISNEKSIKIQITDKSYESATKSPQKRSFLSRVRSKKEFPRKYEKKSKHKSQTPPFRSSPPPSPTLPINNQKQPTYYDDVSDLMNIQQEINHFVEEQSEYTCPPPPKPINKKPSVMTDVIDVHEFYDDVATYREKARNDPETSKLDQQTSKNLKHLHDPARTDSPTPGLVSCENIDTSRRLFEDKEHYKAPRIESRSINPQADNLYDDIAILADFTARQKEIFSKKDNEDITRSQVGPEKRSWNRFVSGRKSKTIDSIVAETDGHILKTIADPPEDIAEHVSTRMNTFQKLISRMENSLGKATTRTGSSTLSNKTNLTNNV</sequence>
<feature type="compositionally biased region" description="Basic and acidic residues" evidence="4">
    <location>
        <begin position="679"/>
        <end position="689"/>
    </location>
</feature>
<organism evidence="6 7">
    <name type="scientific">Xylocopa violacea</name>
    <name type="common">Violet carpenter bee</name>
    <name type="synonym">Apis violacea</name>
    <dbReference type="NCBI Taxonomy" id="135666"/>
    <lineage>
        <taxon>Eukaryota</taxon>
        <taxon>Metazoa</taxon>
        <taxon>Ecdysozoa</taxon>
        <taxon>Arthropoda</taxon>
        <taxon>Hexapoda</taxon>
        <taxon>Insecta</taxon>
        <taxon>Pterygota</taxon>
        <taxon>Neoptera</taxon>
        <taxon>Endopterygota</taxon>
        <taxon>Hymenoptera</taxon>
        <taxon>Apocrita</taxon>
        <taxon>Aculeata</taxon>
        <taxon>Apoidea</taxon>
        <taxon>Anthophila</taxon>
        <taxon>Apidae</taxon>
        <taxon>Xylocopa</taxon>
        <taxon>Xylocopa</taxon>
    </lineage>
</organism>
<dbReference type="InterPro" id="IPR037781">
    <property type="entry name" value="SKAP_fam"/>
</dbReference>
<feature type="domain" description="PH" evidence="5">
    <location>
        <begin position="166"/>
        <end position="271"/>
    </location>
</feature>
<name>A0ABP1N801_XYLVO</name>
<dbReference type="PROSITE" id="PS50003">
    <property type="entry name" value="PH_DOMAIN"/>
    <property type="match status" value="1"/>
</dbReference>
<dbReference type="Proteomes" id="UP001642520">
    <property type="component" value="Unassembled WGS sequence"/>
</dbReference>
<comment type="caution">
    <text evidence="6">The sequence shown here is derived from an EMBL/GenBank/DDBJ whole genome shotgun (WGS) entry which is preliminary data.</text>
</comment>
<dbReference type="InterPro" id="IPR001849">
    <property type="entry name" value="PH_domain"/>
</dbReference>
<feature type="compositionally biased region" description="Low complexity" evidence="4">
    <location>
        <begin position="353"/>
        <end position="368"/>
    </location>
</feature>
<feature type="compositionally biased region" description="Polar residues" evidence="4">
    <location>
        <begin position="563"/>
        <end position="573"/>
    </location>
</feature>
<protein>
    <recommendedName>
        <fullName evidence="5">PH domain-containing protein</fullName>
    </recommendedName>
</protein>
<feature type="region of interest" description="Disordered" evidence="4">
    <location>
        <begin position="679"/>
        <end position="717"/>
    </location>
</feature>
<accession>A0ABP1N801</accession>
<feature type="region of interest" description="Disordered" evidence="4">
    <location>
        <begin position="327"/>
        <end position="427"/>
    </location>
</feature>
<feature type="compositionally biased region" description="Basic and acidic residues" evidence="4">
    <location>
        <begin position="333"/>
        <end position="349"/>
    </location>
</feature>
<evidence type="ECO:0000256" key="4">
    <source>
        <dbReference type="SAM" id="MobiDB-lite"/>
    </source>
</evidence>
<dbReference type="InterPro" id="IPR011993">
    <property type="entry name" value="PH-like_dom_sf"/>
</dbReference>
<evidence type="ECO:0000256" key="3">
    <source>
        <dbReference type="ARBA" id="ARBA00022553"/>
    </source>
</evidence>
<keyword evidence="3" id="KW-0597">Phosphoprotein</keyword>
<evidence type="ECO:0000313" key="7">
    <source>
        <dbReference type="Proteomes" id="UP001642520"/>
    </source>
</evidence>
<feature type="compositionally biased region" description="Low complexity" evidence="4">
    <location>
        <begin position="418"/>
        <end position="427"/>
    </location>
</feature>
<feature type="compositionally biased region" description="Pro residues" evidence="4">
    <location>
        <begin position="373"/>
        <end position="417"/>
    </location>
</feature>
<feature type="region of interest" description="Disordered" evidence="4">
    <location>
        <begin position="561"/>
        <end position="620"/>
    </location>
</feature>
<gene>
    <name evidence="6" type="ORF">XYLVIOL_LOCUS2038</name>
</gene>
<keyword evidence="2" id="KW-0963">Cytoplasm</keyword>
<comment type="subcellular location">
    <subcellularLocation>
        <location evidence="1">Cytoplasm</location>
    </subcellularLocation>
</comment>
<evidence type="ECO:0000256" key="1">
    <source>
        <dbReference type="ARBA" id="ARBA00004496"/>
    </source>
</evidence>
<dbReference type="SUPFAM" id="SSF101447">
    <property type="entry name" value="Formin homology 2 domain (FH2 domain)"/>
    <property type="match status" value="1"/>
</dbReference>
<evidence type="ECO:0000259" key="5">
    <source>
        <dbReference type="PROSITE" id="PS50003"/>
    </source>
</evidence>
<dbReference type="PANTHER" id="PTHR15129">
    <property type="entry name" value="SRC-ASSOCIATED ADAPTOR PROTEIN"/>
    <property type="match status" value="1"/>
</dbReference>
<dbReference type="EMBL" id="CAXAJV020001287">
    <property type="protein sequence ID" value="CAL7936173.1"/>
    <property type="molecule type" value="Genomic_DNA"/>
</dbReference>
<dbReference type="Gene3D" id="2.30.29.30">
    <property type="entry name" value="Pleckstrin-homology domain (PH domain)/Phosphotyrosine-binding domain (PTB)"/>
    <property type="match status" value="1"/>
</dbReference>
<evidence type="ECO:0000313" key="6">
    <source>
        <dbReference type="EMBL" id="CAL7936173.1"/>
    </source>
</evidence>
<dbReference type="SUPFAM" id="SSF50729">
    <property type="entry name" value="PH domain-like"/>
    <property type="match status" value="1"/>
</dbReference>
<feature type="compositionally biased region" description="Low complexity" evidence="4">
    <location>
        <begin position="851"/>
        <end position="866"/>
    </location>
</feature>
<feature type="region of interest" description="Disordered" evidence="4">
    <location>
        <begin position="845"/>
        <end position="866"/>
    </location>
</feature>
<dbReference type="Pfam" id="PF00169">
    <property type="entry name" value="PH"/>
    <property type="match status" value="1"/>
</dbReference>
<keyword evidence="7" id="KW-1185">Reference proteome</keyword>